<dbReference type="EMBL" id="CAJNOR010000073">
    <property type="protein sequence ID" value="CAF0785151.1"/>
    <property type="molecule type" value="Genomic_DNA"/>
</dbReference>
<evidence type="ECO:0000256" key="4">
    <source>
        <dbReference type="ARBA" id="ARBA00022553"/>
    </source>
</evidence>
<evidence type="ECO:0000313" key="14">
    <source>
        <dbReference type="EMBL" id="CAF0785151.1"/>
    </source>
</evidence>
<comment type="caution">
    <text evidence="13">The sequence shown here is derived from an EMBL/GenBank/DDBJ whole genome shotgun (WGS) entry which is preliminary data.</text>
</comment>
<keyword evidence="5" id="KW-0808">Transferase</keyword>
<evidence type="ECO:0000256" key="2">
    <source>
        <dbReference type="ARBA" id="ARBA00012513"/>
    </source>
</evidence>
<organism evidence="13 16">
    <name type="scientific">Adineta ricciae</name>
    <name type="common">Rotifer</name>
    <dbReference type="NCBI Taxonomy" id="249248"/>
    <lineage>
        <taxon>Eukaryota</taxon>
        <taxon>Metazoa</taxon>
        <taxon>Spiralia</taxon>
        <taxon>Gnathifera</taxon>
        <taxon>Rotifera</taxon>
        <taxon>Eurotatoria</taxon>
        <taxon>Bdelloidea</taxon>
        <taxon>Adinetida</taxon>
        <taxon>Adinetidae</taxon>
        <taxon>Adineta</taxon>
    </lineage>
</organism>
<evidence type="ECO:0000259" key="12">
    <source>
        <dbReference type="PROSITE" id="PS50011"/>
    </source>
</evidence>
<comment type="catalytic activity">
    <reaction evidence="10">
        <text>L-seryl-[protein] + ATP = O-phospho-L-seryl-[protein] + ADP + H(+)</text>
        <dbReference type="Rhea" id="RHEA:17989"/>
        <dbReference type="Rhea" id="RHEA-COMP:9863"/>
        <dbReference type="Rhea" id="RHEA-COMP:11604"/>
        <dbReference type="ChEBI" id="CHEBI:15378"/>
        <dbReference type="ChEBI" id="CHEBI:29999"/>
        <dbReference type="ChEBI" id="CHEBI:30616"/>
        <dbReference type="ChEBI" id="CHEBI:83421"/>
        <dbReference type="ChEBI" id="CHEBI:456216"/>
        <dbReference type="EC" id="2.7.11.1"/>
    </reaction>
</comment>
<evidence type="ECO:0000313" key="16">
    <source>
        <dbReference type="Proteomes" id="UP000663852"/>
    </source>
</evidence>
<dbReference type="GO" id="GO:0007010">
    <property type="term" value="P:cytoskeleton organization"/>
    <property type="evidence" value="ECO:0007669"/>
    <property type="project" value="UniProtKB-ARBA"/>
</dbReference>
<dbReference type="Pfam" id="PF00069">
    <property type="entry name" value="Pkinase"/>
    <property type="match status" value="1"/>
</dbReference>
<dbReference type="GO" id="GO:0035556">
    <property type="term" value="P:intracellular signal transduction"/>
    <property type="evidence" value="ECO:0007669"/>
    <property type="project" value="TreeGrafter"/>
</dbReference>
<proteinExistence type="inferred from homology"/>
<evidence type="ECO:0000256" key="7">
    <source>
        <dbReference type="ARBA" id="ARBA00022777"/>
    </source>
</evidence>
<feature type="domain" description="Protein kinase" evidence="12">
    <location>
        <begin position="19"/>
        <end position="293"/>
    </location>
</feature>
<dbReference type="FunFam" id="1.10.510.10:FF:000024">
    <property type="entry name" value="Probable serine/threonine-protein kinase cot-1"/>
    <property type="match status" value="1"/>
</dbReference>
<name>A0A813MJD2_ADIRI</name>
<evidence type="ECO:0000256" key="3">
    <source>
        <dbReference type="ARBA" id="ARBA00022527"/>
    </source>
</evidence>
<sequence length="332" mass="37796">MATNASASQQVPKRTIKDFKFVNELNNGSYSTVYLGIEIATDRKLAIKAVKKSLIKRLNKVQEVFREKAILTQLDDCVYTISLYCTFQTEENLYFGLTYCSNGDLLQHITDANHFDLETVRFYSAELVEALEQLHIRHVIHRDLKPENILLTDNMHIQLADFGSAVLIETNEAAQTGEEKEKEKKSTERRNSFVGTPQFVAPEILQNGLIHIGSDFWSLGCVIYQMVTGEHLFRGHHEYDIMNAVVRVAYKLPDDFPELVEDLIRKLVRLGPHERLGSDETGGVEKLKVHGFFADTKWGELLNQQSPLAVKSKLDSQPKNSDDDTNTEYTED</sequence>
<comment type="similarity">
    <text evidence="1">Belongs to the protein kinase superfamily. AGC Ser/Thr protein kinase family. PDPK1 subfamily.</text>
</comment>
<dbReference type="InterPro" id="IPR008271">
    <property type="entry name" value="Ser/Thr_kinase_AS"/>
</dbReference>
<evidence type="ECO:0000256" key="8">
    <source>
        <dbReference type="ARBA" id="ARBA00022840"/>
    </source>
</evidence>
<evidence type="ECO:0000256" key="1">
    <source>
        <dbReference type="ARBA" id="ARBA00010006"/>
    </source>
</evidence>
<feature type="compositionally biased region" description="Basic and acidic residues" evidence="11">
    <location>
        <begin position="312"/>
        <end position="322"/>
    </location>
</feature>
<evidence type="ECO:0000256" key="6">
    <source>
        <dbReference type="ARBA" id="ARBA00022741"/>
    </source>
</evidence>
<keyword evidence="8" id="KW-0067">ATP-binding</keyword>
<dbReference type="EMBL" id="CAJNOJ010000001">
    <property type="protein sequence ID" value="CAF0721056.1"/>
    <property type="molecule type" value="Genomic_DNA"/>
</dbReference>
<evidence type="ECO:0000256" key="10">
    <source>
        <dbReference type="ARBA" id="ARBA00048679"/>
    </source>
</evidence>
<accession>A0A813MJD2</accession>
<dbReference type="Proteomes" id="UP000663828">
    <property type="component" value="Unassembled WGS sequence"/>
</dbReference>
<evidence type="ECO:0000256" key="5">
    <source>
        <dbReference type="ARBA" id="ARBA00022679"/>
    </source>
</evidence>
<dbReference type="InterPro" id="IPR000719">
    <property type="entry name" value="Prot_kinase_dom"/>
</dbReference>
<keyword evidence="6" id="KW-0547">Nucleotide-binding</keyword>
<reference evidence="13" key="1">
    <citation type="submission" date="2021-02" db="EMBL/GenBank/DDBJ databases">
        <authorList>
            <person name="Nowell W R."/>
        </authorList>
    </citation>
    <scope>NUCLEOTIDE SEQUENCE</scope>
</reference>
<dbReference type="InterPro" id="IPR050236">
    <property type="entry name" value="Ser_Thr_kinase_AGC"/>
</dbReference>
<keyword evidence="3" id="KW-0723">Serine/threonine-protein kinase</keyword>
<dbReference type="PROSITE" id="PS50011">
    <property type="entry name" value="PROTEIN_KINASE_DOM"/>
    <property type="match status" value="1"/>
</dbReference>
<evidence type="ECO:0000313" key="13">
    <source>
        <dbReference type="EMBL" id="CAF0721056.1"/>
    </source>
</evidence>
<keyword evidence="4" id="KW-0597">Phosphoprotein</keyword>
<dbReference type="PANTHER" id="PTHR24356">
    <property type="entry name" value="SERINE/THREONINE-PROTEIN KINASE"/>
    <property type="match status" value="1"/>
</dbReference>
<dbReference type="Proteomes" id="UP000663852">
    <property type="component" value="Unassembled WGS sequence"/>
</dbReference>
<dbReference type="GO" id="GO:0004674">
    <property type="term" value="F:protein serine/threonine kinase activity"/>
    <property type="evidence" value="ECO:0007669"/>
    <property type="project" value="UniProtKB-KW"/>
</dbReference>
<keyword evidence="7" id="KW-0418">Kinase</keyword>
<dbReference type="CDD" id="cd05581">
    <property type="entry name" value="STKc_PDK1"/>
    <property type="match status" value="1"/>
</dbReference>
<dbReference type="AlphaFoldDB" id="A0A813MJD2"/>
<keyword evidence="15" id="KW-1185">Reference proteome</keyword>
<dbReference type="PANTHER" id="PTHR24356:SF163">
    <property type="entry name" value="3-PHOSPHOINOSITIDE-DEPENDENT PROTEIN KINASE 1-RELATED"/>
    <property type="match status" value="1"/>
</dbReference>
<protein>
    <recommendedName>
        <fullName evidence="2">non-specific serine/threonine protein kinase</fullName>
        <ecNumber evidence="2">2.7.11.1</ecNumber>
    </recommendedName>
</protein>
<dbReference type="PROSITE" id="PS00108">
    <property type="entry name" value="PROTEIN_KINASE_ST"/>
    <property type="match status" value="1"/>
</dbReference>
<dbReference type="InterPro" id="IPR039046">
    <property type="entry name" value="PDPK1"/>
</dbReference>
<dbReference type="GO" id="GO:0005524">
    <property type="term" value="F:ATP binding"/>
    <property type="evidence" value="ECO:0007669"/>
    <property type="project" value="UniProtKB-KW"/>
</dbReference>
<dbReference type="SMART" id="SM00220">
    <property type="entry name" value="S_TKc"/>
    <property type="match status" value="1"/>
</dbReference>
<comment type="catalytic activity">
    <reaction evidence="9">
        <text>L-threonyl-[protein] + ATP = O-phospho-L-threonyl-[protein] + ADP + H(+)</text>
        <dbReference type="Rhea" id="RHEA:46608"/>
        <dbReference type="Rhea" id="RHEA-COMP:11060"/>
        <dbReference type="Rhea" id="RHEA-COMP:11605"/>
        <dbReference type="ChEBI" id="CHEBI:15378"/>
        <dbReference type="ChEBI" id="CHEBI:30013"/>
        <dbReference type="ChEBI" id="CHEBI:30616"/>
        <dbReference type="ChEBI" id="CHEBI:61977"/>
        <dbReference type="ChEBI" id="CHEBI:456216"/>
        <dbReference type="EC" id="2.7.11.1"/>
    </reaction>
</comment>
<feature type="region of interest" description="Disordered" evidence="11">
    <location>
        <begin position="309"/>
        <end position="332"/>
    </location>
</feature>
<gene>
    <name evidence="13" type="ORF">EDS130_LOCUS254</name>
    <name evidence="14" type="ORF">XAT740_LOCUS2186</name>
</gene>
<dbReference type="OrthoDB" id="347657at2759"/>
<feature type="compositionally biased region" description="Acidic residues" evidence="11">
    <location>
        <begin position="323"/>
        <end position="332"/>
    </location>
</feature>
<evidence type="ECO:0000256" key="11">
    <source>
        <dbReference type="SAM" id="MobiDB-lite"/>
    </source>
</evidence>
<dbReference type="Gene3D" id="3.30.200.20">
    <property type="entry name" value="Phosphorylase Kinase, domain 1"/>
    <property type="match status" value="1"/>
</dbReference>
<evidence type="ECO:0000256" key="9">
    <source>
        <dbReference type="ARBA" id="ARBA00047899"/>
    </source>
</evidence>
<evidence type="ECO:0000313" key="15">
    <source>
        <dbReference type="Proteomes" id="UP000663828"/>
    </source>
</evidence>
<dbReference type="InterPro" id="IPR011009">
    <property type="entry name" value="Kinase-like_dom_sf"/>
</dbReference>
<dbReference type="SUPFAM" id="SSF56112">
    <property type="entry name" value="Protein kinase-like (PK-like)"/>
    <property type="match status" value="1"/>
</dbReference>
<dbReference type="Gene3D" id="1.10.510.10">
    <property type="entry name" value="Transferase(Phosphotransferase) domain 1"/>
    <property type="match status" value="1"/>
</dbReference>
<dbReference type="EC" id="2.7.11.1" evidence="2"/>